<dbReference type="EMBL" id="PVXO01000066">
    <property type="protein sequence ID" value="PRR77273.1"/>
    <property type="molecule type" value="Genomic_DNA"/>
</dbReference>
<dbReference type="SUPFAM" id="SSF140500">
    <property type="entry name" value="BAS1536-like"/>
    <property type="match status" value="1"/>
</dbReference>
<comment type="caution">
    <text evidence="1">The sequence shown here is derived from an EMBL/GenBank/DDBJ whole genome shotgun (WGS) entry which is preliminary data.</text>
</comment>
<protein>
    <submittedName>
        <fullName evidence="1">Spo0E like sporulation regulatory protein</fullName>
    </submittedName>
</protein>
<proteinExistence type="predicted"/>
<dbReference type="Proteomes" id="UP000239706">
    <property type="component" value="Unassembled WGS sequence"/>
</dbReference>
<dbReference type="AlphaFoldDB" id="A0A2T0B170"/>
<dbReference type="Pfam" id="PF09388">
    <property type="entry name" value="SpoOE-like"/>
    <property type="match status" value="1"/>
</dbReference>
<evidence type="ECO:0000313" key="1">
    <source>
        <dbReference type="EMBL" id="PRR77273.1"/>
    </source>
</evidence>
<dbReference type="InterPro" id="IPR037208">
    <property type="entry name" value="Spo0E-like_sf"/>
</dbReference>
<dbReference type="GO" id="GO:0043937">
    <property type="term" value="P:regulation of sporulation"/>
    <property type="evidence" value="ECO:0007669"/>
    <property type="project" value="InterPro"/>
</dbReference>
<reference evidence="1 2" key="1">
    <citation type="submission" date="2018-03" db="EMBL/GenBank/DDBJ databases">
        <title>Genome sequence of Clostridium liquoris DSM 100320.</title>
        <authorList>
            <person name="Poehlein A."/>
            <person name="Daniel R."/>
        </authorList>
    </citation>
    <scope>NUCLEOTIDE SEQUENCE [LARGE SCALE GENOMIC DNA]</scope>
    <source>
        <strain evidence="1 2">DSM 100320</strain>
    </source>
</reference>
<dbReference type="Gene3D" id="4.10.280.10">
    <property type="entry name" value="Helix-loop-helix DNA-binding domain"/>
    <property type="match status" value="1"/>
</dbReference>
<name>A0A2T0B170_9CLOT</name>
<dbReference type="GO" id="GO:0046983">
    <property type="term" value="F:protein dimerization activity"/>
    <property type="evidence" value="ECO:0007669"/>
    <property type="project" value="InterPro"/>
</dbReference>
<gene>
    <name evidence="1" type="ORF">CLLI_24430</name>
</gene>
<evidence type="ECO:0000313" key="2">
    <source>
        <dbReference type="Proteomes" id="UP000239706"/>
    </source>
</evidence>
<dbReference type="InterPro" id="IPR036638">
    <property type="entry name" value="HLH_DNA-bd_sf"/>
</dbReference>
<dbReference type="RefSeq" id="WP_242975598.1">
    <property type="nucleotide sequence ID" value="NZ_PVXO01000066.1"/>
</dbReference>
<organism evidence="1 2">
    <name type="scientific">Clostridium liquoris</name>
    <dbReference type="NCBI Taxonomy" id="1289519"/>
    <lineage>
        <taxon>Bacteria</taxon>
        <taxon>Bacillati</taxon>
        <taxon>Bacillota</taxon>
        <taxon>Clostridia</taxon>
        <taxon>Eubacteriales</taxon>
        <taxon>Clostridiaceae</taxon>
        <taxon>Clostridium</taxon>
    </lineage>
</organism>
<keyword evidence="2" id="KW-1185">Reference proteome</keyword>
<sequence>MKEYKEYMEVLREKLNQLAEKETILSRGEVLELSKEMDKLIYKYYNTTSV</sequence>
<dbReference type="InterPro" id="IPR018540">
    <property type="entry name" value="Spo0E-like"/>
</dbReference>
<accession>A0A2T0B170</accession>